<dbReference type="RefSeq" id="WP_066322678.1">
    <property type="nucleotide sequence ID" value="NZ_CP015438.1"/>
</dbReference>
<gene>
    <name evidence="4" type="ORF">GFC30_417</name>
</gene>
<evidence type="ECO:0000256" key="2">
    <source>
        <dbReference type="ARBA" id="ARBA00030762"/>
    </source>
</evidence>
<feature type="domain" description="Mannose-6-phosphate isomerase cupin" evidence="3">
    <location>
        <begin position="20"/>
        <end position="96"/>
    </location>
</feature>
<dbReference type="SUPFAM" id="SSF51182">
    <property type="entry name" value="RmlC-like cupins"/>
    <property type="match status" value="1"/>
</dbReference>
<proteinExistence type="predicted"/>
<dbReference type="KEGG" id="aamy:GFC30_417"/>
<evidence type="ECO:0000256" key="1">
    <source>
        <dbReference type="ARBA" id="ARBA00029741"/>
    </source>
</evidence>
<dbReference type="Proteomes" id="UP000076865">
    <property type="component" value="Chromosome"/>
</dbReference>
<dbReference type="AlphaFoldDB" id="A0A167T680"/>
<accession>A0A167T680</accession>
<dbReference type="InterPro" id="IPR014710">
    <property type="entry name" value="RmlC-like_jellyroll"/>
</dbReference>
<dbReference type="PATRIC" id="fig|294699.3.peg.405"/>
<evidence type="ECO:0000259" key="3">
    <source>
        <dbReference type="Pfam" id="PF21621"/>
    </source>
</evidence>
<keyword evidence="4" id="KW-0413">Isomerase</keyword>
<evidence type="ECO:0000313" key="4">
    <source>
        <dbReference type="EMBL" id="ANB59510.1"/>
    </source>
</evidence>
<dbReference type="OrthoDB" id="9808275at2"/>
<protein>
    <recommendedName>
        <fullName evidence="1">Phosphohexomutase</fullName>
    </recommendedName>
    <alternativeName>
        <fullName evidence="2">Phosphomannose isomerase</fullName>
    </alternativeName>
</protein>
<dbReference type="EMBL" id="CP015438">
    <property type="protein sequence ID" value="ANB59510.1"/>
    <property type="molecule type" value="Genomic_DNA"/>
</dbReference>
<keyword evidence="5" id="KW-1185">Reference proteome</keyword>
<dbReference type="InterPro" id="IPR049071">
    <property type="entry name" value="MPI_cupin_dom"/>
</dbReference>
<dbReference type="Pfam" id="PF21621">
    <property type="entry name" value="MPI_cupin_dom"/>
    <property type="match status" value="1"/>
</dbReference>
<dbReference type="Gene3D" id="2.60.120.10">
    <property type="entry name" value="Jelly Rolls"/>
    <property type="match status" value="1"/>
</dbReference>
<reference evidence="4 5" key="1">
    <citation type="journal article" date="2006" name="Syst. Appl. Microbiol.">
        <title>Anoxybacillus amylolyticus sp. nov., a thermophilic amylase producing bacterium isolated from Mount Rittmann (Antarctica).</title>
        <authorList>
            <person name="Poli A."/>
            <person name="Esposito E."/>
            <person name="Lama L."/>
            <person name="Orlando P."/>
            <person name="Nicolaus G."/>
            <person name="de Appolonia F."/>
            <person name="Gambacorta A."/>
            <person name="Nicolaus B."/>
        </authorList>
    </citation>
    <scope>NUCLEOTIDE SEQUENCE [LARGE SCALE GENOMIC DNA]</scope>
    <source>
        <strain evidence="4 5">DSM 15939</strain>
    </source>
</reference>
<dbReference type="GO" id="GO:0016853">
    <property type="term" value="F:isomerase activity"/>
    <property type="evidence" value="ECO:0007669"/>
    <property type="project" value="UniProtKB-KW"/>
</dbReference>
<name>A0A167T680_9BACL</name>
<organism evidence="4 5">
    <name type="scientific">Anoxybacteroides amylolyticum</name>
    <dbReference type="NCBI Taxonomy" id="294699"/>
    <lineage>
        <taxon>Bacteria</taxon>
        <taxon>Bacillati</taxon>
        <taxon>Bacillota</taxon>
        <taxon>Bacilli</taxon>
        <taxon>Bacillales</taxon>
        <taxon>Anoxybacillaceae</taxon>
        <taxon>Anoxybacteroides</taxon>
    </lineage>
</organism>
<evidence type="ECO:0000313" key="5">
    <source>
        <dbReference type="Proteomes" id="UP000076865"/>
    </source>
</evidence>
<sequence>MPHIDAQCECQAAKTDGAEIATFIDNEYFLMQNWDITKEWEVEQTTCFLLASVIAGEGGLCTATETYLLQKGNHFLLAYPFIHFAIKGKLQVIVSSPAWPKQ</sequence>
<dbReference type="InterPro" id="IPR011051">
    <property type="entry name" value="RmlC_Cupin_sf"/>
</dbReference>